<evidence type="ECO:0008006" key="3">
    <source>
        <dbReference type="Google" id="ProtNLM"/>
    </source>
</evidence>
<dbReference type="GO" id="GO:0000287">
    <property type="term" value="F:magnesium ion binding"/>
    <property type="evidence" value="ECO:0007669"/>
    <property type="project" value="InterPro"/>
</dbReference>
<dbReference type="Proteomes" id="UP000190890">
    <property type="component" value="Unassembled WGS sequence"/>
</dbReference>
<sequence>MGEDINDTAKRELFEESGAIDFDITPICDYLCDYPLTEDKKSYYVRLFYAEINELGELPNSEIDKVELFDALPENLTYPEIQPYLHNIVIKYRSRNIYLAKQVKVIMERPLGSKHPNHEFVYPINYEYIENTIFGHGEEIDAYVIGEFEPLESYEGYVVAVICRKNDDEDKLVVSKNFDIYNKDQIRALTEFQERFFESEIIIFNNKTAR</sequence>
<evidence type="ECO:0000313" key="1">
    <source>
        <dbReference type="EMBL" id="OOM76446.1"/>
    </source>
</evidence>
<name>A0A1S8TFJ4_9CLOT</name>
<dbReference type="InterPro" id="IPR036649">
    <property type="entry name" value="Pyrophosphatase_sf"/>
</dbReference>
<reference evidence="1 2" key="1">
    <citation type="submission" date="2016-05" db="EMBL/GenBank/DDBJ databases">
        <title>Microbial solvent formation.</title>
        <authorList>
            <person name="Poehlein A."/>
            <person name="Montoya Solano J.D."/>
            <person name="Flitsch S."/>
            <person name="Krabben P."/>
            <person name="Duerre P."/>
            <person name="Daniel R."/>
        </authorList>
    </citation>
    <scope>NUCLEOTIDE SEQUENCE [LARGE SCALE GENOMIC DNA]</scope>
    <source>
        <strain evidence="1 2">DSM 2619</strain>
    </source>
</reference>
<keyword evidence="2" id="KW-1185">Reference proteome</keyword>
<dbReference type="Gene3D" id="3.90.79.10">
    <property type="entry name" value="Nucleoside Triphosphate Pyrophosphohydrolase"/>
    <property type="match status" value="1"/>
</dbReference>
<dbReference type="EMBL" id="LZZM01000173">
    <property type="protein sequence ID" value="OOM76446.1"/>
    <property type="molecule type" value="Genomic_DNA"/>
</dbReference>
<accession>A0A1S8TFJ4</accession>
<dbReference type="AlphaFoldDB" id="A0A1S8TFJ4"/>
<dbReference type="SUPFAM" id="SSF50324">
    <property type="entry name" value="Inorganic pyrophosphatase"/>
    <property type="match status" value="1"/>
</dbReference>
<proteinExistence type="predicted"/>
<dbReference type="Gene3D" id="3.90.80.10">
    <property type="entry name" value="Inorganic pyrophosphatase"/>
    <property type="match status" value="1"/>
</dbReference>
<dbReference type="GO" id="GO:0004427">
    <property type="term" value="F:inorganic diphosphate phosphatase activity"/>
    <property type="evidence" value="ECO:0007669"/>
    <property type="project" value="InterPro"/>
</dbReference>
<organism evidence="1 2">
    <name type="scientific">Clostridium puniceum</name>
    <dbReference type="NCBI Taxonomy" id="29367"/>
    <lineage>
        <taxon>Bacteria</taxon>
        <taxon>Bacillati</taxon>
        <taxon>Bacillota</taxon>
        <taxon>Clostridia</taxon>
        <taxon>Eubacteriales</taxon>
        <taxon>Clostridiaceae</taxon>
        <taxon>Clostridium</taxon>
    </lineage>
</organism>
<comment type="caution">
    <text evidence="1">The sequence shown here is derived from an EMBL/GenBank/DDBJ whole genome shotgun (WGS) entry which is preliminary data.</text>
</comment>
<dbReference type="SUPFAM" id="SSF55811">
    <property type="entry name" value="Nudix"/>
    <property type="match status" value="1"/>
</dbReference>
<dbReference type="STRING" id="29367.CLPUN_26780"/>
<dbReference type="GO" id="GO:0005737">
    <property type="term" value="C:cytoplasm"/>
    <property type="evidence" value="ECO:0007669"/>
    <property type="project" value="InterPro"/>
</dbReference>
<protein>
    <recommendedName>
        <fullName evidence="3">Inorganic diphosphatase</fullName>
    </recommendedName>
</protein>
<dbReference type="GO" id="GO:0006796">
    <property type="term" value="P:phosphate-containing compound metabolic process"/>
    <property type="evidence" value="ECO:0007669"/>
    <property type="project" value="InterPro"/>
</dbReference>
<dbReference type="InterPro" id="IPR015797">
    <property type="entry name" value="NUDIX_hydrolase-like_dom_sf"/>
</dbReference>
<dbReference type="RefSeq" id="WP_242954128.1">
    <property type="nucleotide sequence ID" value="NZ_LZZM01000173.1"/>
</dbReference>
<gene>
    <name evidence="1" type="ORF">CLPUN_26780</name>
</gene>
<evidence type="ECO:0000313" key="2">
    <source>
        <dbReference type="Proteomes" id="UP000190890"/>
    </source>
</evidence>